<feature type="transmembrane region" description="Helical" evidence="2">
    <location>
        <begin position="80"/>
        <end position="99"/>
    </location>
</feature>
<feature type="compositionally biased region" description="Polar residues" evidence="1">
    <location>
        <begin position="126"/>
        <end position="141"/>
    </location>
</feature>
<proteinExistence type="predicted"/>
<keyword evidence="2" id="KW-0472">Membrane</keyword>
<dbReference type="EMBL" id="CP036264">
    <property type="protein sequence ID" value="QEG00147.1"/>
    <property type="molecule type" value="Genomic_DNA"/>
</dbReference>
<evidence type="ECO:0000256" key="2">
    <source>
        <dbReference type="SAM" id="Phobius"/>
    </source>
</evidence>
<sequence length="141" mass="16016">MRTNFAMISTITLLPLLLSGCKREPPVLTGRQVEQVFDAQERVLDQQEILSQGRDELESDRRHWSERERRDPIIAKSIEAVGILFACCLPLALILLLLAKGKVEQIEEDKANPVLVEMLSTESKRLPQTSPRSDQVNLPER</sequence>
<evidence type="ECO:0000256" key="1">
    <source>
        <dbReference type="SAM" id="MobiDB-lite"/>
    </source>
</evidence>
<dbReference type="KEGG" id="smam:Mal15_42160"/>
<accession>A0A5B9MJE7</accession>
<dbReference type="PROSITE" id="PS51257">
    <property type="entry name" value="PROKAR_LIPOPROTEIN"/>
    <property type="match status" value="1"/>
</dbReference>
<dbReference type="Proteomes" id="UP000321353">
    <property type="component" value="Chromosome"/>
</dbReference>
<dbReference type="AlphaFoldDB" id="A0A5B9MJE7"/>
<organism evidence="3 4">
    <name type="scientific">Stieleria maiorica</name>
    <dbReference type="NCBI Taxonomy" id="2795974"/>
    <lineage>
        <taxon>Bacteria</taxon>
        <taxon>Pseudomonadati</taxon>
        <taxon>Planctomycetota</taxon>
        <taxon>Planctomycetia</taxon>
        <taxon>Pirellulales</taxon>
        <taxon>Pirellulaceae</taxon>
        <taxon>Stieleria</taxon>
    </lineage>
</organism>
<name>A0A5B9MJE7_9BACT</name>
<gene>
    <name evidence="3" type="ORF">Mal15_42160</name>
</gene>
<evidence type="ECO:0000313" key="3">
    <source>
        <dbReference type="EMBL" id="QEG00147.1"/>
    </source>
</evidence>
<feature type="region of interest" description="Disordered" evidence="1">
    <location>
        <begin position="121"/>
        <end position="141"/>
    </location>
</feature>
<keyword evidence="4" id="KW-1185">Reference proteome</keyword>
<keyword evidence="2" id="KW-0812">Transmembrane</keyword>
<evidence type="ECO:0000313" key="4">
    <source>
        <dbReference type="Proteomes" id="UP000321353"/>
    </source>
</evidence>
<protein>
    <submittedName>
        <fullName evidence="3">Uncharacterized protein</fullName>
    </submittedName>
</protein>
<reference evidence="3 4" key="1">
    <citation type="submission" date="2019-02" db="EMBL/GenBank/DDBJ databases">
        <title>Planctomycetal bacteria perform biofilm scaping via a novel small molecule.</title>
        <authorList>
            <person name="Jeske O."/>
            <person name="Boedeker C."/>
            <person name="Wiegand S."/>
            <person name="Breitling P."/>
            <person name="Kallscheuer N."/>
            <person name="Jogler M."/>
            <person name="Rohde M."/>
            <person name="Petersen J."/>
            <person name="Medema M.H."/>
            <person name="Surup F."/>
            <person name="Jogler C."/>
        </authorList>
    </citation>
    <scope>NUCLEOTIDE SEQUENCE [LARGE SCALE GENOMIC DNA]</scope>
    <source>
        <strain evidence="3 4">Mal15</strain>
    </source>
</reference>
<keyword evidence="2" id="KW-1133">Transmembrane helix</keyword>